<dbReference type="SUPFAM" id="SSF54373">
    <property type="entry name" value="FAD-linked reductases, C-terminal domain"/>
    <property type="match status" value="1"/>
</dbReference>
<gene>
    <name evidence="5" type="ORF">ONZ51_g207</name>
</gene>
<comment type="caution">
    <text evidence="5">The sequence shown here is derived from an EMBL/GenBank/DDBJ whole genome shotgun (WGS) entry which is preliminary data.</text>
</comment>
<dbReference type="EMBL" id="JAPEVG010000002">
    <property type="protein sequence ID" value="KAJ8502125.1"/>
    <property type="molecule type" value="Genomic_DNA"/>
</dbReference>
<evidence type="ECO:0000256" key="2">
    <source>
        <dbReference type="ARBA" id="ARBA00022827"/>
    </source>
</evidence>
<keyword evidence="1" id="KW-0285">Flavoprotein</keyword>
<dbReference type="GO" id="GO:0071949">
    <property type="term" value="F:FAD binding"/>
    <property type="evidence" value="ECO:0007669"/>
    <property type="project" value="InterPro"/>
</dbReference>
<evidence type="ECO:0000259" key="4">
    <source>
        <dbReference type="Pfam" id="PF01494"/>
    </source>
</evidence>
<evidence type="ECO:0000313" key="5">
    <source>
        <dbReference type="EMBL" id="KAJ8502125.1"/>
    </source>
</evidence>
<sequence length="483" mass="52735">MPKFTVAIIGAGLGGLLFALTLQKFAPDVEFHIYESAAQLSEIGAGVNFQPRTWFIIRELGLDQELLQIAGNGERPNMAMVYRKADQKEGYTFHITRDDEAENWTFHRAELQKVFLNNLHAPERIHLGKRFVSYTQPDASTGQIEVQFQDGSTAVCDLLVGADGIKSGVRGAMYTHLEEQARNRGEEDKALLLKSCIPASFSGVVVYRALVKLDRTNGALHGSNLLMYCGKDKHVVAFPIAQGRLLNIASVVTNPALSGTIHEGPWRSRVSREELIEMHKGWEPAVEGILKVCVPVRLAMTTVAYVPTQDVDESGWSKWAIHAVNQLPTFVDGRVALLGDAAHAMTPHQGVGAGQGFEDAYVLGRLLGQPGVALGNIPVPLKMYDEIRRPVAQNVAARSLKSGQLHSFIAPELDAISPNLSASGNGPTKEQLGLVAEMIERVKDWRKGTTVEKDCQAAIQRLHEELGQTSLALDTETAVSSHV</sequence>
<accession>A0AAD7U6B3</accession>
<reference evidence="5" key="1">
    <citation type="submission" date="2022-11" db="EMBL/GenBank/DDBJ databases">
        <title>Genome Sequence of Cubamyces cubensis.</title>
        <authorList>
            <person name="Buettner E."/>
        </authorList>
    </citation>
    <scope>NUCLEOTIDE SEQUENCE</scope>
    <source>
        <strain evidence="5">MPL-01</strain>
    </source>
</reference>
<keyword evidence="6" id="KW-1185">Reference proteome</keyword>
<dbReference type="Gene3D" id="3.50.50.60">
    <property type="entry name" value="FAD/NAD(P)-binding domain"/>
    <property type="match status" value="1"/>
</dbReference>
<dbReference type="InterPro" id="IPR051104">
    <property type="entry name" value="FAD_monoxygenase"/>
</dbReference>
<dbReference type="Proteomes" id="UP001215151">
    <property type="component" value="Unassembled WGS sequence"/>
</dbReference>
<keyword evidence="2" id="KW-0274">FAD</keyword>
<name>A0AAD7U6B3_9APHY</name>
<dbReference type="InterPro" id="IPR002938">
    <property type="entry name" value="FAD-bd"/>
</dbReference>
<proteinExistence type="predicted"/>
<feature type="domain" description="FAD-binding" evidence="4">
    <location>
        <begin position="313"/>
        <end position="398"/>
    </location>
</feature>
<dbReference type="PANTHER" id="PTHR46720">
    <property type="entry name" value="HYDROXYLASE, PUTATIVE (AFU_ORTHOLOGUE AFUA_3G01460)-RELATED"/>
    <property type="match status" value="1"/>
</dbReference>
<evidence type="ECO:0000313" key="6">
    <source>
        <dbReference type="Proteomes" id="UP001215151"/>
    </source>
</evidence>
<dbReference type="InterPro" id="IPR036188">
    <property type="entry name" value="FAD/NAD-bd_sf"/>
</dbReference>
<keyword evidence="3" id="KW-0560">Oxidoreductase</keyword>
<dbReference type="Pfam" id="PF01494">
    <property type="entry name" value="FAD_binding_3"/>
    <property type="match status" value="2"/>
</dbReference>
<protein>
    <recommendedName>
        <fullName evidence="4">FAD-binding domain-containing protein</fullName>
    </recommendedName>
</protein>
<dbReference type="SUPFAM" id="SSF51905">
    <property type="entry name" value="FAD/NAD(P)-binding domain"/>
    <property type="match status" value="1"/>
</dbReference>
<dbReference type="PRINTS" id="PR00420">
    <property type="entry name" value="RNGMNOXGNASE"/>
</dbReference>
<dbReference type="GO" id="GO:0016491">
    <property type="term" value="F:oxidoreductase activity"/>
    <property type="evidence" value="ECO:0007669"/>
    <property type="project" value="UniProtKB-KW"/>
</dbReference>
<dbReference type="AlphaFoldDB" id="A0AAD7U6B3"/>
<evidence type="ECO:0000256" key="1">
    <source>
        <dbReference type="ARBA" id="ARBA00022630"/>
    </source>
</evidence>
<dbReference type="GO" id="GO:0044550">
    <property type="term" value="P:secondary metabolite biosynthetic process"/>
    <property type="evidence" value="ECO:0007669"/>
    <property type="project" value="TreeGrafter"/>
</dbReference>
<evidence type="ECO:0000256" key="3">
    <source>
        <dbReference type="ARBA" id="ARBA00023002"/>
    </source>
</evidence>
<organism evidence="5 6">
    <name type="scientific">Trametes cubensis</name>
    <dbReference type="NCBI Taxonomy" id="1111947"/>
    <lineage>
        <taxon>Eukaryota</taxon>
        <taxon>Fungi</taxon>
        <taxon>Dikarya</taxon>
        <taxon>Basidiomycota</taxon>
        <taxon>Agaricomycotina</taxon>
        <taxon>Agaricomycetes</taxon>
        <taxon>Polyporales</taxon>
        <taxon>Polyporaceae</taxon>
        <taxon>Trametes</taxon>
    </lineage>
</organism>
<dbReference type="PANTHER" id="PTHR46720:SF3">
    <property type="entry name" value="FAD-BINDING DOMAIN-CONTAINING PROTEIN-RELATED"/>
    <property type="match status" value="1"/>
</dbReference>
<feature type="domain" description="FAD-binding" evidence="4">
    <location>
        <begin position="4"/>
        <end position="181"/>
    </location>
</feature>